<keyword evidence="1" id="KW-1133">Transmembrane helix</keyword>
<name>A0A0E9SN33_ANGAN</name>
<organism evidence="2">
    <name type="scientific">Anguilla anguilla</name>
    <name type="common">European freshwater eel</name>
    <name type="synonym">Muraena anguilla</name>
    <dbReference type="NCBI Taxonomy" id="7936"/>
    <lineage>
        <taxon>Eukaryota</taxon>
        <taxon>Metazoa</taxon>
        <taxon>Chordata</taxon>
        <taxon>Craniata</taxon>
        <taxon>Vertebrata</taxon>
        <taxon>Euteleostomi</taxon>
        <taxon>Actinopterygii</taxon>
        <taxon>Neopterygii</taxon>
        <taxon>Teleostei</taxon>
        <taxon>Anguilliformes</taxon>
        <taxon>Anguillidae</taxon>
        <taxon>Anguilla</taxon>
    </lineage>
</organism>
<proteinExistence type="predicted"/>
<evidence type="ECO:0000313" key="2">
    <source>
        <dbReference type="EMBL" id="JAH41918.1"/>
    </source>
</evidence>
<accession>A0A0E9SN33</accession>
<reference evidence="2" key="2">
    <citation type="journal article" date="2015" name="Fish Shellfish Immunol.">
        <title>Early steps in the European eel (Anguilla anguilla)-Vibrio vulnificus interaction in the gills: Role of the RtxA13 toxin.</title>
        <authorList>
            <person name="Callol A."/>
            <person name="Pajuelo D."/>
            <person name="Ebbesson L."/>
            <person name="Teles M."/>
            <person name="MacKenzie S."/>
            <person name="Amaro C."/>
        </authorList>
    </citation>
    <scope>NUCLEOTIDE SEQUENCE</scope>
</reference>
<dbReference type="AlphaFoldDB" id="A0A0E9SN33"/>
<protein>
    <submittedName>
        <fullName evidence="2">Uncharacterized protein</fullName>
    </submittedName>
</protein>
<sequence>MQNFVQRGEHPHFLTQRRSPYIHEKKCEMLKTQNGQFLPVSVCMCIVHLKIHPGAWLAPVAKFVLLTLAMSKTVLCMNMVCTKRWRG</sequence>
<dbReference type="EMBL" id="GBXM01066659">
    <property type="protein sequence ID" value="JAH41918.1"/>
    <property type="molecule type" value="Transcribed_RNA"/>
</dbReference>
<evidence type="ECO:0000256" key="1">
    <source>
        <dbReference type="SAM" id="Phobius"/>
    </source>
</evidence>
<keyword evidence="1" id="KW-0812">Transmembrane</keyword>
<feature type="transmembrane region" description="Helical" evidence="1">
    <location>
        <begin position="63"/>
        <end position="81"/>
    </location>
</feature>
<reference evidence="2" key="1">
    <citation type="submission" date="2014-11" db="EMBL/GenBank/DDBJ databases">
        <authorList>
            <person name="Amaro Gonzalez C."/>
        </authorList>
    </citation>
    <scope>NUCLEOTIDE SEQUENCE</scope>
</reference>
<keyword evidence="1" id="KW-0472">Membrane</keyword>